<protein>
    <recommendedName>
        <fullName evidence="10">Lipoprotein</fullName>
    </recommendedName>
</protein>
<dbReference type="InterPro" id="IPR032831">
    <property type="entry name" value="LptM_cons"/>
</dbReference>
<accession>A0A2D2D5P2</accession>
<evidence type="ECO:0000313" key="9">
    <source>
        <dbReference type="Proteomes" id="UP000230709"/>
    </source>
</evidence>
<comment type="subcellular location">
    <subcellularLocation>
        <location evidence="1">Cell outer membrane</location>
        <topology evidence="1">Lipid-anchor</topology>
    </subcellularLocation>
</comment>
<evidence type="ECO:0000256" key="7">
    <source>
        <dbReference type="SAM" id="SignalP"/>
    </source>
</evidence>
<evidence type="ECO:0000313" key="8">
    <source>
        <dbReference type="EMBL" id="ATQ70330.1"/>
    </source>
</evidence>
<evidence type="ECO:0000256" key="5">
    <source>
        <dbReference type="ARBA" id="ARBA00023237"/>
    </source>
</evidence>
<feature type="chain" id="PRO_5013790090" description="Lipoprotein" evidence="7">
    <location>
        <begin position="28"/>
        <end position="90"/>
    </location>
</feature>
<name>A0A2D2D5P2_METT3</name>
<keyword evidence="5" id="KW-0998">Cell outer membrane</keyword>
<dbReference type="GO" id="GO:0009279">
    <property type="term" value="C:cell outer membrane"/>
    <property type="evidence" value="ECO:0007669"/>
    <property type="project" value="UniProtKB-SubCell"/>
</dbReference>
<dbReference type="EMBL" id="CP023737">
    <property type="protein sequence ID" value="ATQ70330.1"/>
    <property type="molecule type" value="Genomic_DNA"/>
</dbReference>
<gene>
    <name evidence="8" type="ORF">CQW49_10720</name>
</gene>
<evidence type="ECO:0000256" key="3">
    <source>
        <dbReference type="ARBA" id="ARBA00023136"/>
    </source>
</evidence>
<organism evidence="8 9">
    <name type="scientific">Methylosinus trichosporium (strain ATCC 35070 / NCIMB 11131 / UNIQEM 75 / OB3b)</name>
    <dbReference type="NCBI Taxonomy" id="595536"/>
    <lineage>
        <taxon>Bacteria</taxon>
        <taxon>Pseudomonadati</taxon>
        <taxon>Pseudomonadota</taxon>
        <taxon>Alphaproteobacteria</taxon>
        <taxon>Hyphomicrobiales</taxon>
        <taxon>Methylocystaceae</taxon>
        <taxon>Methylosinus</taxon>
    </lineage>
</organism>
<evidence type="ECO:0000256" key="2">
    <source>
        <dbReference type="ARBA" id="ARBA00022729"/>
    </source>
</evidence>
<keyword evidence="2 7" id="KW-0732">Signal</keyword>
<dbReference type="NCBIfam" id="NF047847">
    <property type="entry name" value="SS_mature_LptM"/>
    <property type="match status" value="1"/>
</dbReference>
<dbReference type="STRING" id="595536.GCA_000178815_03021"/>
<evidence type="ECO:0000256" key="4">
    <source>
        <dbReference type="ARBA" id="ARBA00023139"/>
    </source>
</evidence>
<keyword evidence="3" id="KW-0472">Membrane</keyword>
<keyword evidence="4" id="KW-0564">Palmitate</keyword>
<evidence type="ECO:0000256" key="1">
    <source>
        <dbReference type="ARBA" id="ARBA00004459"/>
    </source>
</evidence>
<reference evidence="9" key="1">
    <citation type="submission" date="2017-10" db="EMBL/GenBank/DDBJ databases">
        <title>Completed PacBio SMRT sequence of Methylosinus trichosporium OB3b reveals presence of a third large plasmid.</title>
        <authorList>
            <person name="Charles T.C."/>
            <person name="Lynch M.D.J."/>
            <person name="Heil J.R."/>
            <person name="Cheng J."/>
        </authorList>
    </citation>
    <scope>NUCLEOTIDE SEQUENCE [LARGE SCALE GENOMIC DNA]</scope>
    <source>
        <strain evidence="9">OB3b</strain>
    </source>
</reference>
<dbReference type="Proteomes" id="UP000230709">
    <property type="component" value="Chromosome"/>
</dbReference>
<feature type="signal peptide" evidence="7">
    <location>
        <begin position="1"/>
        <end position="27"/>
    </location>
</feature>
<dbReference type="PROSITE" id="PS51257">
    <property type="entry name" value="PROKAR_LIPOPROTEIN"/>
    <property type="match status" value="1"/>
</dbReference>
<dbReference type="Pfam" id="PF13627">
    <property type="entry name" value="LptM_cons"/>
    <property type="match status" value="1"/>
</dbReference>
<proteinExistence type="predicted"/>
<evidence type="ECO:0000256" key="6">
    <source>
        <dbReference type="ARBA" id="ARBA00023288"/>
    </source>
</evidence>
<evidence type="ECO:0008006" key="10">
    <source>
        <dbReference type="Google" id="ProtNLM"/>
    </source>
</evidence>
<dbReference type="AlphaFoldDB" id="A0A2D2D5P2"/>
<keyword evidence="9" id="KW-1185">Reference proteome</keyword>
<dbReference type="KEGG" id="mtw:CQW49_10720"/>
<dbReference type="RefSeq" id="WP_003609941.1">
    <property type="nucleotide sequence ID" value="NZ_ADVE02000001.1"/>
</dbReference>
<sequence length="90" mass="9637">MPYLARPRRAALLLALALAGLSGCGRRGPLDLPPEVAALPKETVVQTTTVTPEGSKKPVAEDVKAVEYIPGTSGFRPPERYPFILDPLLD</sequence>
<keyword evidence="6" id="KW-0449">Lipoprotein</keyword>